<evidence type="ECO:0000313" key="1">
    <source>
        <dbReference type="EMBL" id="KAI4371282.1"/>
    </source>
</evidence>
<reference evidence="2" key="1">
    <citation type="journal article" date="2023" name="Front. Plant Sci.">
        <title>Chromosomal-level genome assembly of Melastoma candidum provides insights into trichome evolution.</title>
        <authorList>
            <person name="Zhong Y."/>
            <person name="Wu W."/>
            <person name="Sun C."/>
            <person name="Zou P."/>
            <person name="Liu Y."/>
            <person name="Dai S."/>
            <person name="Zhou R."/>
        </authorList>
    </citation>
    <scope>NUCLEOTIDE SEQUENCE [LARGE SCALE GENOMIC DNA]</scope>
</reference>
<dbReference type="Proteomes" id="UP001057402">
    <property type="component" value="Chromosome 5"/>
</dbReference>
<dbReference type="EMBL" id="CM042884">
    <property type="protein sequence ID" value="KAI4371282.1"/>
    <property type="molecule type" value="Genomic_DNA"/>
</dbReference>
<sequence>MEKTERKVHDFMSVECFSQLPFTRPTPANPKEKAPIKLFGIEFGALTRPDPSMNDAGDSAYGDLSKDNAGDARKFECHYCSRNFPTSQALGGHQNAHKRERQNAKQAYFQSMMLHGGLSGAHHVYHAAGYGLESSALTSYPSWSGYRAGYISSYHHQMINRTTPAAPWQAMQGVRRGPGAVDLGSRPSRGGNNSNNVSLDLHL</sequence>
<proteinExistence type="predicted"/>
<comment type="caution">
    <text evidence="1">The sequence shown here is derived from an EMBL/GenBank/DDBJ whole genome shotgun (WGS) entry which is preliminary data.</text>
</comment>
<keyword evidence="2" id="KW-1185">Reference proteome</keyword>
<evidence type="ECO:0000313" key="2">
    <source>
        <dbReference type="Proteomes" id="UP001057402"/>
    </source>
</evidence>
<protein>
    <submittedName>
        <fullName evidence="1">Uncharacterized protein</fullName>
    </submittedName>
</protein>
<accession>A0ACB9QYL0</accession>
<organism evidence="1 2">
    <name type="scientific">Melastoma candidum</name>
    <dbReference type="NCBI Taxonomy" id="119954"/>
    <lineage>
        <taxon>Eukaryota</taxon>
        <taxon>Viridiplantae</taxon>
        <taxon>Streptophyta</taxon>
        <taxon>Embryophyta</taxon>
        <taxon>Tracheophyta</taxon>
        <taxon>Spermatophyta</taxon>
        <taxon>Magnoliopsida</taxon>
        <taxon>eudicotyledons</taxon>
        <taxon>Gunneridae</taxon>
        <taxon>Pentapetalae</taxon>
        <taxon>rosids</taxon>
        <taxon>malvids</taxon>
        <taxon>Myrtales</taxon>
        <taxon>Melastomataceae</taxon>
        <taxon>Melastomatoideae</taxon>
        <taxon>Melastomateae</taxon>
        <taxon>Melastoma</taxon>
    </lineage>
</organism>
<gene>
    <name evidence="1" type="ORF">MLD38_019537</name>
</gene>
<name>A0ACB9QYL0_9MYRT</name>